<dbReference type="InterPro" id="IPR013099">
    <property type="entry name" value="K_chnl_dom"/>
</dbReference>
<gene>
    <name evidence="3" type="ORF">PSQ90_13010</name>
</gene>
<dbReference type="EMBL" id="CP118247">
    <property type="protein sequence ID" value="WDR05204.1"/>
    <property type="molecule type" value="Genomic_DNA"/>
</dbReference>
<dbReference type="Proteomes" id="UP001222118">
    <property type="component" value="Chromosome"/>
</dbReference>
<organism evidence="3 4">
    <name type="scientific">Devosia rhodophyticola</name>
    <dbReference type="NCBI Taxonomy" id="3026423"/>
    <lineage>
        <taxon>Bacteria</taxon>
        <taxon>Pseudomonadati</taxon>
        <taxon>Pseudomonadota</taxon>
        <taxon>Alphaproteobacteria</taxon>
        <taxon>Hyphomicrobiales</taxon>
        <taxon>Devosiaceae</taxon>
        <taxon>Devosia</taxon>
    </lineage>
</organism>
<sequence>MSVAAGSPRAEVAKTGGLLGAMVLHNLIYPLSTSGGVGPLIFYAVYASIFVLGTWLLTQDKRLRGLAVVTGATAFAAGIVNSYAASRGAALGVSLTSIAYHGVMIAVLVRYTFTARTVLTEVILAATLLYLVLGSLFAAVFGLLLWFEPGAFADSSGAQVQWQQLLYFSYATLTTLGYGDIVPKSFYAQAFAAFEAIVGTLYTVVLLSRLVGLHASARS</sequence>
<evidence type="ECO:0000256" key="1">
    <source>
        <dbReference type="SAM" id="Phobius"/>
    </source>
</evidence>
<keyword evidence="4" id="KW-1185">Reference proteome</keyword>
<evidence type="ECO:0000313" key="4">
    <source>
        <dbReference type="Proteomes" id="UP001222118"/>
    </source>
</evidence>
<accession>A0ABY7YV67</accession>
<proteinExistence type="predicted"/>
<keyword evidence="1" id="KW-1133">Transmembrane helix</keyword>
<dbReference type="RefSeq" id="WP_282210723.1">
    <property type="nucleotide sequence ID" value="NZ_CP118247.1"/>
</dbReference>
<keyword evidence="1" id="KW-0812">Transmembrane</keyword>
<dbReference type="Gene3D" id="1.10.287.70">
    <property type="match status" value="1"/>
</dbReference>
<feature type="transmembrane region" description="Helical" evidence="1">
    <location>
        <begin position="65"/>
        <end position="84"/>
    </location>
</feature>
<feature type="transmembrane region" description="Helical" evidence="1">
    <location>
        <begin position="123"/>
        <end position="147"/>
    </location>
</feature>
<keyword evidence="1" id="KW-0472">Membrane</keyword>
<dbReference type="Pfam" id="PF07885">
    <property type="entry name" value="Ion_trans_2"/>
    <property type="match status" value="1"/>
</dbReference>
<feature type="transmembrane region" description="Helical" evidence="1">
    <location>
        <begin position="186"/>
        <end position="211"/>
    </location>
</feature>
<evidence type="ECO:0000259" key="2">
    <source>
        <dbReference type="Pfam" id="PF07885"/>
    </source>
</evidence>
<dbReference type="SUPFAM" id="SSF81324">
    <property type="entry name" value="Voltage-gated potassium channels"/>
    <property type="match status" value="1"/>
</dbReference>
<evidence type="ECO:0000313" key="3">
    <source>
        <dbReference type="EMBL" id="WDR05204.1"/>
    </source>
</evidence>
<protein>
    <submittedName>
        <fullName evidence="3">Ion channel</fullName>
    </submittedName>
</protein>
<feature type="domain" description="Potassium channel" evidence="2">
    <location>
        <begin position="140"/>
        <end position="210"/>
    </location>
</feature>
<reference evidence="3 4" key="1">
    <citation type="submission" date="2023-02" db="EMBL/GenBank/DDBJ databases">
        <title>Devosia chondri sp. nov., isolated from the phycosphere of marine algae.</title>
        <authorList>
            <person name="Kim J.M."/>
            <person name="Lee J.K."/>
            <person name="Choi B.J."/>
            <person name="Bayburt H."/>
            <person name="Jeon C.O."/>
        </authorList>
    </citation>
    <scope>NUCLEOTIDE SEQUENCE [LARGE SCALE GENOMIC DNA]</scope>
    <source>
        <strain evidence="3 4">G2-5</strain>
    </source>
</reference>
<feature type="transmembrane region" description="Helical" evidence="1">
    <location>
        <begin position="40"/>
        <end position="58"/>
    </location>
</feature>
<name>A0ABY7YV67_9HYPH</name>
<feature type="transmembrane region" description="Helical" evidence="1">
    <location>
        <begin position="90"/>
        <end position="111"/>
    </location>
</feature>